<dbReference type="InterPro" id="IPR016163">
    <property type="entry name" value="Ald_DH_C"/>
</dbReference>
<organism evidence="6 7">
    <name type="scientific">Cupriavidus yeoncheonensis</name>
    <dbReference type="NCBI Taxonomy" id="1462994"/>
    <lineage>
        <taxon>Bacteria</taxon>
        <taxon>Pseudomonadati</taxon>
        <taxon>Pseudomonadota</taxon>
        <taxon>Betaproteobacteria</taxon>
        <taxon>Burkholderiales</taxon>
        <taxon>Burkholderiaceae</taxon>
        <taxon>Cupriavidus</taxon>
    </lineage>
</organism>
<accession>A0A916N4M9</accession>
<dbReference type="InterPro" id="IPR016160">
    <property type="entry name" value="Ald_DH_CS_CYS"/>
</dbReference>
<dbReference type="Pfam" id="PF00171">
    <property type="entry name" value="Aldedh"/>
    <property type="match status" value="1"/>
</dbReference>
<dbReference type="RefSeq" id="WP_211948465.1">
    <property type="nucleotide sequence ID" value="NZ_CAJPUY010000012.1"/>
</dbReference>
<evidence type="ECO:0000313" key="6">
    <source>
        <dbReference type="EMBL" id="CAG2147025.1"/>
    </source>
</evidence>
<feature type="domain" description="Aldehyde dehydrogenase" evidence="5">
    <location>
        <begin position="21"/>
        <end position="484"/>
    </location>
</feature>
<evidence type="ECO:0000256" key="4">
    <source>
        <dbReference type="RuleBase" id="RU003345"/>
    </source>
</evidence>
<comment type="caution">
    <text evidence="6">The sequence shown here is derived from an EMBL/GenBank/DDBJ whole genome shotgun (WGS) entry which is preliminary data.</text>
</comment>
<gene>
    <name evidence="6" type="primary">gabD_2</name>
    <name evidence="6" type="ORF">LMG31506_03531</name>
</gene>
<keyword evidence="7" id="KW-1185">Reference proteome</keyword>
<evidence type="ECO:0000256" key="1">
    <source>
        <dbReference type="ARBA" id="ARBA00009986"/>
    </source>
</evidence>
<dbReference type="AlphaFoldDB" id="A0A916N4M9"/>
<dbReference type="CDD" id="cd07103">
    <property type="entry name" value="ALDH_F5_SSADH_GabD"/>
    <property type="match status" value="1"/>
</dbReference>
<evidence type="ECO:0000256" key="3">
    <source>
        <dbReference type="PROSITE-ProRule" id="PRU10007"/>
    </source>
</evidence>
<comment type="similarity">
    <text evidence="1 4">Belongs to the aldehyde dehydrogenase family.</text>
</comment>
<dbReference type="Gene3D" id="3.40.605.10">
    <property type="entry name" value="Aldehyde Dehydrogenase, Chain A, domain 1"/>
    <property type="match status" value="1"/>
</dbReference>
<sequence length="491" mass="52665">MSLTLANAALLRTQNFINQQWRDAGQGRRLAVANPATGEVFAHVPDSGDDDAGRAADAAADAFPAWSARPARERAQLIKRWHALILANQEDLARIISTEQGKPLKEALGEVLYGASYVEWFAEEATRICGDIVAEAVPGRKLLVLKEPVGVVAAITPWNFPLAMIARKIAPALAAGCTVVAKPAEDTPLTALALVWLAQQAGLPAGVLNIVTASRESTPAVVDAWLADSRVRKITFTGSTPVGKHLARESAGTLKKLSLELGGNAPFIVFEDADLDAAVDGLMASKFRNGGQTCVCPNRVYVHESVHDDFVERLARRVGALHVGPATDEHAQIGPMINARAVDKIARHVEDAVARGARVVTGGRRVRTADGPHYYAPTVLIDATPEMELSCEETFGPVAPVFRFRDEAEVIRDANDTPFGLAAYFYSNDVRRIWRVAQALETGMVGINEGAIAAEAAPFGGVKESGYGREGSRHGLDDYLHTKYLCQGQLG</sequence>
<protein>
    <submittedName>
        <fullName evidence="6">Succinate-semialdehyde dehydrogenase [NADP(+)] GabD</fullName>
        <ecNumber evidence="6">1.2.1.79</ecNumber>
    </submittedName>
</protein>
<dbReference type="Proteomes" id="UP000672934">
    <property type="component" value="Unassembled WGS sequence"/>
</dbReference>
<dbReference type="PANTHER" id="PTHR43353">
    <property type="entry name" value="SUCCINATE-SEMIALDEHYDE DEHYDROGENASE, MITOCHONDRIAL"/>
    <property type="match status" value="1"/>
</dbReference>
<dbReference type="Gene3D" id="3.40.309.10">
    <property type="entry name" value="Aldehyde Dehydrogenase, Chain A, domain 2"/>
    <property type="match status" value="1"/>
</dbReference>
<evidence type="ECO:0000313" key="7">
    <source>
        <dbReference type="Proteomes" id="UP000672934"/>
    </source>
</evidence>
<dbReference type="InterPro" id="IPR029510">
    <property type="entry name" value="Ald_DH_CS_GLU"/>
</dbReference>
<dbReference type="InterPro" id="IPR015590">
    <property type="entry name" value="Aldehyde_DH_dom"/>
</dbReference>
<dbReference type="EMBL" id="CAJPUY010000012">
    <property type="protein sequence ID" value="CAG2147025.1"/>
    <property type="molecule type" value="Genomic_DNA"/>
</dbReference>
<evidence type="ECO:0000259" key="5">
    <source>
        <dbReference type="Pfam" id="PF00171"/>
    </source>
</evidence>
<evidence type="ECO:0000256" key="2">
    <source>
        <dbReference type="ARBA" id="ARBA00023002"/>
    </source>
</evidence>
<dbReference type="FunFam" id="3.40.605.10:FF:000005">
    <property type="entry name" value="Succinate-semialdehyde dehydrogenase I"/>
    <property type="match status" value="1"/>
</dbReference>
<reference evidence="6" key="1">
    <citation type="submission" date="2021-03" db="EMBL/GenBank/DDBJ databases">
        <authorList>
            <person name="Peeters C."/>
        </authorList>
    </citation>
    <scope>NUCLEOTIDE SEQUENCE</scope>
    <source>
        <strain evidence="6">LMG 31506</strain>
    </source>
</reference>
<dbReference type="FunFam" id="3.40.309.10:FF:000004">
    <property type="entry name" value="Succinate-semialdehyde dehydrogenase I"/>
    <property type="match status" value="1"/>
</dbReference>
<dbReference type="GO" id="GO:0036243">
    <property type="term" value="F:succinate-semialdehyde dehydrogenase (NADP+) activity"/>
    <property type="evidence" value="ECO:0007669"/>
    <property type="project" value="UniProtKB-EC"/>
</dbReference>
<dbReference type="SUPFAM" id="SSF53720">
    <property type="entry name" value="ALDH-like"/>
    <property type="match status" value="1"/>
</dbReference>
<dbReference type="InterPro" id="IPR010102">
    <property type="entry name" value="Succ_semiAld_DH"/>
</dbReference>
<dbReference type="NCBIfam" id="TIGR01780">
    <property type="entry name" value="SSADH"/>
    <property type="match status" value="1"/>
</dbReference>
<dbReference type="InterPro" id="IPR050740">
    <property type="entry name" value="Aldehyde_DH_Superfamily"/>
</dbReference>
<keyword evidence="2 4" id="KW-0560">Oxidoreductase</keyword>
<dbReference type="GO" id="GO:0009450">
    <property type="term" value="P:gamma-aminobutyric acid catabolic process"/>
    <property type="evidence" value="ECO:0007669"/>
    <property type="project" value="InterPro"/>
</dbReference>
<feature type="active site" evidence="3">
    <location>
        <position position="260"/>
    </location>
</feature>
<dbReference type="PROSITE" id="PS00687">
    <property type="entry name" value="ALDEHYDE_DEHYDR_GLU"/>
    <property type="match status" value="1"/>
</dbReference>
<dbReference type="EC" id="1.2.1.79" evidence="6"/>
<dbReference type="InterPro" id="IPR016161">
    <property type="entry name" value="Ald_DH/histidinol_DH"/>
</dbReference>
<dbReference type="GO" id="GO:0004777">
    <property type="term" value="F:succinate-semialdehyde dehydrogenase (NAD+) activity"/>
    <property type="evidence" value="ECO:0007669"/>
    <property type="project" value="TreeGrafter"/>
</dbReference>
<dbReference type="PROSITE" id="PS00070">
    <property type="entry name" value="ALDEHYDE_DEHYDR_CYS"/>
    <property type="match status" value="1"/>
</dbReference>
<dbReference type="InterPro" id="IPR016162">
    <property type="entry name" value="Ald_DH_N"/>
</dbReference>
<name>A0A916N4M9_9BURK</name>
<proteinExistence type="inferred from homology"/>
<dbReference type="PANTHER" id="PTHR43353:SF5">
    <property type="entry name" value="SUCCINATE-SEMIALDEHYDE DEHYDROGENASE, MITOCHONDRIAL"/>
    <property type="match status" value="1"/>
</dbReference>